<dbReference type="GO" id="GO:0004325">
    <property type="term" value="F:ferrochelatase activity"/>
    <property type="evidence" value="ECO:0007669"/>
    <property type="project" value="InterPro"/>
</dbReference>
<sequence>MRYYPTFLDMRGKRCLIVGIGDVGRRKLASLLAAEPVEILVLDTFRLDGITDQELKDLLSHPAVTYQDRPFTASDVLGRALVFACTGSRTVNESVALACRNHSVLCNVIDAPEEGDFIVPAHFEAGELIVALSTGGNSPALARRIRMELQEFVGNRFSGMVVLMGRLRPLVLARGEETGQNTKLFRTIAGSGLMDALQSKDRTGAETILTELLPQELHPHIGELLHELV</sequence>
<dbReference type="InterPro" id="IPR028161">
    <property type="entry name" value="Met8-like"/>
</dbReference>
<comment type="pathway">
    <text evidence="1">Porphyrin-containing compound metabolism; siroheme biosynthesis; sirohydrochlorin from precorrin-2: step 1/1.</text>
</comment>
<name>A0A7J0BJY9_9BACT</name>
<dbReference type="NCBIfam" id="TIGR01470">
    <property type="entry name" value="cysG_Nterm"/>
    <property type="match status" value="1"/>
</dbReference>
<dbReference type="UniPathway" id="UPA00262">
    <property type="reaction ID" value="UER00222"/>
</dbReference>
<evidence type="ECO:0000256" key="1">
    <source>
        <dbReference type="ARBA" id="ARBA00005010"/>
    </source>
</evidence>
<evidence type="ECO:0000256" key="5">
    <source>
        <dbReference type="ARBA" id="ARBA00023244"/>
    </source>
</evidence>
<organism evidence="8 9">
    <name type="scientific">Desulfovibrio subterraneus</name>
    <dbReference type="NCBI Taxonomy" id="2718620"/>
    <lineage>
        <taxon>Bacteria</taxon>
        <taxon>Pseudomonadati</taxon>
        <taxon>Thermodesulfobacteriota</taxon>
        <taxon>Desulfovibrionia</taxon>
        <taxon>Desulfovibrionales</taxon>
        <taxon>Desulfovibrionaceae</taxon>
        <taxon>Desulfovibrio</taxon>
    </lineage>
</organism>
<dbReference type="SUPFAM" id="SSF75615">
    <property type="entry name" value="Siroheme synthase middle domains-like"/>
    <property type="match status" value="1"/>
</dbReference>
<dbReference type="GO" id="GO:0043115">
    <property type="term" value="F:precorrin-2 dehydrogenase activity"/>
    <property type="evidence" value="ECO:0007669"/>
    <property type="project" value="UniProtKB-EC"/>
</dbReference>
<dbReference type="InterPro" id="IPR028281">
    <property type="entry name" value="Sirohaem_synthase_central"/>
</dbReference>
<evidence type="ECO:0000256" key="2">
    <source>
        <dbReference type="ARBA" id="ARBA00012400"/>
    </source>
</evidence>
<reference evidence="8 9" key="1">
    <citation type="submission" date="2020-05" db="EMBL/GenBank/DDBJ databases">
        <title>Draft genome sequence of Desulfovibrio sp. strain HN2T.</title>
        <authorList>
            <person name="Ueno A."/>
            <person name="Tamazawa S."/>
            <person name="Tamamura S."/>
            <person name="Murakami T."/>
            <person name="Kiyama T."/>
            <person name="Inomata H."/>
            <person name="Amano Y."/>
            <person name="Miyakawa K."/>
            <person name="Tamaki H."/>
            <person name="Naganuma T."/>
            <person name="Kaneko K."/>
        </authorList>
    </citation>
    <scope>NUCLEOTIDE SEQUENCE [LARGE SCALE GENOMIC DNA]</scope>
    <source>
        <strain evidence="8 9">HN2</strain>
    </source>
</reference>
<dbReference type="InterPro" id="IPR036291">
    <property type="entry name" value="NAD(P)-bd_dom_sf"/>
</dbReference>
<dbReference type="Gene3D" id="1.10.8.610">
    <property type="entry name" value="SirC, precorrin-2 dehydrogenase, C-terminal helical domain-like"/>
    <property type="match status" value="1"/>
</dbReference>
<dbReference type="InterPro" id="IPR006367">
    <property type="entry name" value="Sirohaem_synthase_N"/>
</dbReference>
<dbReference type="EC" id="1.3.1.76" evidence="2"/>
<dbReference type="RefSeq" id="WP_174405601.1">
    <property type="nucleotide sequence ID" value="NZ_BLVO01000013.1"/>
</dbReference>
<evidence type="ECO:0000313" key="8">
    <source>
        <dbReference type="EMBL" id="GFM33959.1"/>
    </source>
</evidence>
<keyword evidence="5" id="KW-0627">Porphyrin biosynthesis</keyword>
<keyword evidence="4" id="KW-0520">NAD</keyword>
<dbReference type="SUPFAM" id="SSF51735">
    <property type="entry name" value="NAD(P)-binding Rossmann-fold domains"/>
    <property type="match status" value="1"/>
</dbReference>
<dbReference type="PANTHER" id="PTHR35330:SF1">
    <property type="entry name" value="SIROHEME BIOSYNTHESIS PROTEIN MET8"/>
    <property type="match status" value="1"/>
</dbReference>
<protein>
    <recommendedName>
        <fullName evidence="2">precorrin-2 dehydrogenase</fullName>
        <ecNumber evidence="2">1.3.1.76</ecNumber>
    </recommendedName>
</protein>
<keyword evidence="9" id="KW-1185">Reference proteome</keyword>
<comment type="catalytic activity">
    <reaction evidence="6">
        <text>precorrin-2 + NAD(+) = sirohydrochlorin + NADH + 2 H(+)</text>
        <dbReference type="Rhea" id="RHEA:15613"/>
        <dbReference type="ChEBI" id="CHEBI:15378"/>
        <dbReference type="ChEBI" id="CHEBI:57540"/>
        <dbReference type="ChEBI" id="CHEBI:57945"/>
        <dbReference type="ChEBI" id="CHEBI:58351"/>
        <dbReference type="ChEBI" id="CHEBI:58827"/>
        <dbReference type="EC" id="1.3.1.76"/>
    </reaction>
</comment>
<dbReference type="Proteomes" id="UP000503840">
    <property type="component" value="Unassembled WGS sequence"/>
</dbReference>
<keyword evidence="3" id="KW-0560">Oxidoreductase</keyword>
<feature type="domain" description="Siroheme synthase central" evidence="7">
    <location>
        <begin position="130"/>
        <end position="150"/>
    </location>
</feature>
<evidence type="ECO:0000256" key="3">
    <source>
        <dbReference type="ARBA" id="ARBA00023002"/>
    </source>
</evidence>
<accession>A0A7J0BJY9</accession>
<dbReference type="GO" id="GO:0019354">
    <property type="term" value="P:siroheme biosynthetic process"/>
    <property type="evidence" value="ECO:0007669"/>
    <property type="project" value="UniProtKB-UniPathway"/>
</dbReference>
<evidence type="ECO:0000256" key="6">
    <source>
        <dbReference type="ARBA" id="ARBA00047561"/>
    </source>
</evidence>
<proteinExistence type="predicted"/>
<dbReference type="InterPro" id="IPR042518">
    <property type="entry name" value="SirC_C"/>
</dbReference>
<dbReference type="Pfam" id="PF13241">
    <property type="entry name" value="NAD_binding_7"/>
    <property type="match status" value="1"/>
</dbReference>
<evidence type="ECO:0000313" key="9">
    <source>
        <dbReference type="Proteomes" id="UP000503840"/>
    </source>
</evidence>
<gene>
    <name evidence="8" type="ORF">DSM101010T_23240</name>
</gene>
<dbReference type="AlphaFoldDB" id="A0A7J0BJY9"/>
<dbReference type="Gene3D" id="3.40.50.720">
    <property type="entry name" value="NAD(P)-binding Rossmann-like Domain"/>
    <property type="match status" value="1"/>
</dbReference>
<dbReference type="PANTHER" id="PTHR35330">
    <property type="entry name" value="SIROHEME BIOSYNTHESIS PROTEIN MET8"/>
    <property type="match status" value="1"/>
</dbReference>
<dbReference type="EMBL" id="BLVO01000013">
    <property type="protein sequence ID" value="GFM33959.1"/>
    <property type="molecule type" value="Genomic_DNA"/>
</dbReference>
<evidence type="ECO:0000256" key="4">
    <source>
        <dbReference type="ARBA" id="ARBA00023027"/>
    </source>
</evidence>
<comment type="caution">
    <text evidence="8">The sequence shown here is derived from an EMBL/GenBank/DDBJ whole genome shotgun (WGS) entry which is preliminary data.</text>
</comment>
<dbReference type="Pfam" id="PF14824">
    <property type="entry name" value="Sirohm_synth_M"/>
    <property type="match status" value="1"/>
</dbReference>
<evidence type="ECO:0000259" key="7">
    <source>
        <dbReference type="Pfam" id="PF14824"/>
    </source>
</evidence>